<name>A0ABP8I2L9_9BACT</name>
<dbReference type="Proteomes" id="UP001501153">
    <property type="component" value="Unassembled WGS sequence"/>
</dbReference>
<comment type="caution">
    <text evidence="1">The sequence shown here is derived from an EMBL/GenBank/DDBJ whole genome shotgun (WGS) entry which is preliminary data.</text>
</comment>
<reference evidence="2" key="1">
    <citation type="journal article" date="2019" name="Int. J. Syst. Evol. Microbiol.">
        <title>The Global Catalogue of Microorganisms (GCM) 10K type strain sequencing project: providing services to taxonomists for standard genome sequencing and annotation.</title>
        <authorList>
            <consortium name="The Broad Institute Genomics Platform"/>
            <consortium name="The Broad Institute Genome Sequencing Center for Infectious Disease"/>
            <person name="Wu L."/>
            <person name="Ma J."/>
        </authorList>
    </citation>
    <scope>NUCLEOTIDE SEQUENCE [LARGE SCALE GENOMIC DNA]</scope>
    <source>
        <strain evidence="2">JCM 17923</strain>
    </source>
</reference>
<evidence type="ECO:0000313" key="1">
    <source>
        <dbReference type="EMBL" id="GAA4349818.1"/>
    </source>
</evidence>
<accession>A0ABP8I2L9</accession>
<protein>
    <submittedName>
        <fullName evidence="1">Uncharacterized protein</fullName>
    </submittedName>
</protein>
<gene>
    <name evidence="1" type="ORF">GCM10023185_06860</name>
</gene>
<keyword evidence="2" id="KW-1185">Reference proteome</keyword>
<dbReference type="RefSeq" id="WP_345233839.1">
    <property type="nucleotide sequence ID" value="NZ_BAABGZ010000010.1"/>
</dbReference>
<proteinExistence type="predicted"/>
<evidence type="ECO:0000313" key="2">
    <source>
        <dbReference type="Proteomes" id="UP001501153"/>
    </source>
</evidence>
<sequence>MPKAKKKTPSKADHARACAAMRALGVATLYGNGDGHYFRTSAAAAQHNGGDTKTLITYSLD</sequence>
<organism evidence="1 2">
    <name type="scientific">Hymenobacter saemangeumensis</name>
    <dbReference type="NCBI Taxonomy" id="1084522"/>
    <lineage>
        <taxon>Bacteria</taxon>
        <taxon>Pseudomonadati</taxon>
        <taxon>Bacteroidota</taxon>
        <taxon>Cytophagia</taxon>
        <taxon>Cytophagales</taxon>
        <taxon>Hymenobacteraceae</taxon>
        <taxon>Hymenobacter</taxon>
    </lineage>
</organism>
<dbReference type="EMBL" id="BAABGZ010000010">
    <property type="protein sequence ID" value="GAA4349818.1"/>
    <property type="molecule type" value="Genomic_DNA"/>
</dbReference>